<feature type="compositionally biased region" description="Basic and acidic residues" evidence="1">
    <location>
        <begin position="331"/>
        <end position="344"/>
    </location>
</feature>
<protein>
    <submittedName>
        <fullName evidence="3">Cysteine-rich receptor-like protein kinase</fullName>
    </submittedName>
</protein>
<dbReference type="Pfam" id="PF13966">
    <property type="entry name" value="zf-RVT"/>
    <property type="match status" value="1"/>
</dbReference>
<proteinExistence type="predicted"/>
<keyword evidence="3" id="KW-0418">Kinase</keyword>
<gene>
    <name evidence="3" type="ORF">L195_g000194</name>
</gene>
<dbReference type="PANTHER" id="PTHR33116:SF78">
    <property type="entry name" value="OS12G0587133 PROTEIN"/>
    <property type="match status" value="1"/>
</dbReference>
<evidence type="ECO:0000256" key="1">
    <source>
        <dbReference type="SAM" id="MobiDB-lite"/>
    </source>
</evidence>
<name>A0A2K3NL70_TRIPR</name>
<dbReference type="InterPro" id="IPR026960">
    <property type="entry name" value="RVT-Znf"/>
</dbReference>
<comment type="caution">
    <text evidence="3">The sequence shown here is derived from an EMBL/GenBank/DDBJ whole genome shotgun (WGS) entry which is preliminary data.</text>
</comment>
<feature type="compositionally biased region" description="Polar residues" evidence="1">
    <location>
        <begin position="347"/>
        <end position="356"/>
    </location>
</feature>
<reference evidence="3 4" key="2">
    <citation type="journal article" date="2017" name="Front. Plant Sci.">
        <title>Gene Classification and Mining of Molecular Markers Useful in Red Clover (Trifolium pratense) Breeding.</title>
        <authorList>
            <person name="Istvanek J."/>
            <person name="Dluhosova J."/>
            <person name="Dluhos P."/>
            <person name="Patkova L."/>
            <person name="Nedelnik J."/>
            <person name="Repkova J."/>
        </authorList>
    </citation>
    <scope>NUCLEOTIDE SEQUENCE [LARGE SCALE GENOMIC DNA]</scope>
    <source>
        <strain evidence="4">cv. Tatra</strain>
        <tissue evidence="3">Young leaves</tissue>
    </source>
</reference>
<dbReference type="CDD" id="cd01650">
    <property type="entry name" value="RT_nLTR_like"/>
    <property type="match status" value="1"/>
</dbReference>
<dbReference type="STRING" id="57577.A0A2K3NL70"/>
<feature type="region of interest" description="Disordered" evidence="1">
    <location>
        <begin position="288"/>
        <end position="356"/>
    </location>
</feature>
<dbReference type="InterPro" id="IPR000477">
    <property type="entry name" value="RT_dom"/>
</dbReference>
<dbReference type="GO" id="GO:0016301">
    <property type="term" value="F:kinase activity"/>
    <property type="evidence" value="ECO:0007669"/>
    <property type="project" value="UniProtKB-KW"/>
</dbReference>
<dbReference type="EMBL" id="ASHM01000065">
    <property type="protein sequence ID" value="PNY03785.1"/>
    <property type="molecule type" value="Genomic_DNA"/>
</dbReference>
<reference evidence="3 4" key="1">
    <citation type="journal article" date="2014" name="Am. J. Bot.">
        <title>Genome assembly and annotation for red clover (Trifolium pratense; Fabaceae).</title>
        <authorList>
            <person name="Istvanek J."/>
            <person name="Jaros M."/>
            <person name="Krenek A."/>
            <person name="Repkova J."/>
        </authorList>
    </citation>
    <scope>NUCLEOTIDE SEQUENCE [LARGE SCALE GENOMIC DNA]</scope>
    <source>
        <strain evidence="4">cv. Tatra</strain>
        <tissue evidence="3">Young leaves</tissue>
    </source>
</reference>
<dbReference type="Pfam" id="PF00078">
    <property type="entry name" value="RVT_1"/>
    <property type="match status" value="1"/>
</dbReference>
<sequence>MTNEPSYCSVKQQSSIGGGLVTDVEKLLDKLQQIWIDTFILRVTVSKFRRDSNKTLPIDTHEAPLRTNGESETAVNGSSFVDVLKSNRGISFAVAALPLPPPRTIMVDVCNERLTSLKGSLVGFLRNDIDFLALSDNLFLAGFQQITVCKLGGGLILFRSEVSGLLDNFMNSNSKWWLEWCTKVVQWSPELITYKREVWLSVWGVPIHLWGQSTFVKIANCIGDFIKLEEATLKEDRLDRGRILVWLPATAKMVDEAVEVRAGAASVMVRVIEERDGELLGASFCSRNEGSSVGEGSEATAEGFRHAPADWDSNDDYNPTRLEVENLTQDRVSESMQKDKEKLSPSRCWSNSQSHGTDSSFVATARLSEDEAEFELGMGPVVGSTFPLAFKHGLNQIGPLYLESNHQREVQIEDKALDVVLDPQRVLSEAFESVDQERIIFTRLRDERMAALESPNSSTKSCQTLTHCVGSHILSPTSFSSFLSDLPPDHVVSPPVRIQGRHGRLPNFKKPLLLSPHELPQPVIIVTKEGDRGMSALVSAQPSRLSSQPVQVDPGITSSHFSVGLVHCGEPIPIPSGVWATQGINLTIQLESSPLHCSRQLIPMVSNIPGGSGGSLNSNISKKVSSRAKEIGFSFELSDSLEVERLEVLEDQDSVTRETKLEFVDEGLCHFLWGNAVFSFCGPGFVGVCLEWGVARSRCFVVNVYSKCSFAEKRILWILDPSERRGGVGRSVTRIDREMREFGEFISLMNLLELPLLGRRFTWFQPNGGTVSRLDRFLVSEDQLWGPKPFRFNNYWLNHRDFSDVVQQSWGQETPTGWMAFMLTQKLKTLKGDLNRWNKEVFGDIELKIKLEIESIENFDLKAEAGQLSLEDDRARKLCQESMWKLLRFKETQIFQRSRSRWLQEGDANTKFFHNSVRQRRRRNSILALRVGNRLVESVHEVRTEIVEYFKRHFSESVFNRPTLDGMDFNSLADDDVAMLSASFSALEIDEAVATSEGNKSPGPDGFNFSFFKRFWNLIKGEVGVMFNQFFTSANLPRNVSSYFITLIPKVDSPFRIRDFRPISLVGSLYKLLAKVLASRLANVMDKLISPNQSAFIRGRQLVDGVVAVNEIIDLVKKTRKECLIFKVDFEKAYDSVSWGFLDYMMRRFGFGMQWRRWVRACIFSGNLSILVNGSPTEDINIQRGLKQGDPLAPFLFLLVVEGLSAAVRTAEERNLYTGFKVGNSGMSVSHLQYADDTLFLGEATMENLWSIKAILREFELASGLKVNFGKSKVMRVNVSGEFLDVAERFLHCSQASLPFTYLGLPVGANARKLSTWKPLIDTISRKLGSWNNRWISMGGRVVLLNSVLNSLHVFFLSFMKMPVKVWKLIVGLQRRILTKGLGLGRDIILARYGSLFPAPHLAGRPNGVRGVSLWWSDVSLLGTRVDSHSDWFSEGVTKRIGNGTSTSFCFDPWVDGVPLRTRYQSLFQASDQCLDRVADMGSWVTGEWEWELRWKTDLDMQDQDLLNDLMESLRQVRFSTTEDEWCWRHEPSELFSVKSAYLVLEDGARLQRTLPVIDFINLARVWDSWAASKVIVFSWQLIQDRVPTRQNLRRRRVMVGATDISCVFCGAVEESVDHLFVSCDWISPIWYRVSRWLGIEYVPANSIMQVFESFFGLGVGSRVQLGLILVWHAVVWTIWTSRNDMIFVGKNPDSPCSLYEWEVQPILCWSTVTLVERFYDPMSSGYALLMRVDEHVEYATC</sequence>
<dbReference type="PROSITE" id="PS50878">
    <property type="entry name" value="RT_POL"/>
    <property type="match status" value="1"/>
</dbReference>
<keyword evidence="3" id="KW-0808">Transferase</keyword>
<organism evidence="3 4">
    <name type="scientific">Trifolium pratense</name>
    <name type="common">Red clover</name>
    <dbReference type="NCBI Taxonomy" id="57577"/>
    <lineage>
        <taxon>Eukaryota</taxon>
        <taxon>Viridiplantae</taxon>
        <taxon>Streptophyta</taxon>
        <taxon>Embryophyta</taxon>
        <taxon>Tracheophyta</taxon>
        <taxon>Spermatophyta</taxon>
        <taxon>Magnoliopsida</taxon>
        <taxon>eudicotyledons</taxon>
        <taxon>Gunneridae</taxon>
        <taxon>Pentapetalae</taxon>
        <taxon>rosids</taxon>
        <taxon>fabids</taxon>
        <taxon>Fabales</taxon>
        <taxon>Fabaceae</taxon>
        <taxon>Papilionoideae</taxon>
        <taxon>50 kb inversion clade</taxon>
        <taxon>NPAAA clade</taxon>
        <taxon>Hologalegina</taxon>
        <taxon>IRL clade</taxon>
        <taxon>Trifolieae</taxon>
        <taxon>Trifolium</taxon>
    </lineage>
</organism>
<evidence type="ECO:0000313" key="4">
    <source>
        <dbReference type="Proteomes" id="UP000236291"/>
    </source>
</evidence>
<evidence type="ECO:0000313" key="3">
    <source>
        <dbReference type="EMBL" id="PNY03785.1"/>
    </source>
</evidence>
<accession>A0A2K3NL70</accession>
<feature type="domain" description="Reverse transcriptase" evidence="2">
    <location>
        <begin position="1029"/>
        <end position="1307"/>
    </location>
</feature>
<dbReference type="Proteomes" id="UP000236291">
    <property type="component" value="Unassembled WGS sequence"/>
</dbReference>
<evidence type="ECO:0000259" key="2">
    <source>
        <dbReference type="PROSITE" id="PS50878"/>
    </source>
</evidence>
<keyword evidence="3" id="KW-0675">Receptor</keyword>
<dbReference type="PANTHER" id="PTHR33116">
    <property type="entry name" value="REVERSE TRANSCRIPTASE ZINC-BINDING DOMAIN-CONTAINING PROTEIN-RELATED-RELATED"/>
    <property type="match status" value="1"/>
</dbReference>